<evidence type="ECO:0000259" key="1">
    <source>
        <dbReference type="Pfam" id="PF13452"/>
    </source>
</evidence>
<keyword evidence="3" id="KW-1185">Reference proteome</keyword>
<dbReference type="Pfam" id="PF13452">
    <property type="entry name" value="FAS1_DH_region"/>
    <property type="match status" value="1"/>
</dbReference>
<sequence>MTLSREFIGRAYPPNAVYAVGRSALRAFASSIGDDTLACHDVESARALGHPDLVAPPTFPIVLVWRADDRVARDPELGLDYGRVVHREQRFVHHRPIHAGDELLVHLTVKDIKSVAGSELLVTHQEITTVAGAPVCDATTTLVCRGGAR</sequence>
<feature type="domain" description="FAS1-like dehydratase" evidence="1">
    <location>
        <begin position="7"/>
        <end position="137"/>
    </location>
</feature>
<evidence type="ECO:0000313" key="2">
    <source>
        <dbReference type="EMBL" id="REH32550.1"/>
    </source>
</evidence>
<name>A0A3E0GYC7_9PSEU</name>
<dbReference type="PIRSF" id="PIRSF018072">
    <property type="entry name" value="UCP018072"/>
    <property type="match status" value="1"/>
</dbReference>
<dbReference type="InterPro" id="IPR039569">
    <property type="entry name" value="FAS1-like_DH_region"/>
</dbReference>
<proteinExistence type="predicted"/>
<dbReference type="EMBL" id="QUNO01000021">
    <property type="protein sequence ID" value="REH32550.1"/>
    <property type="molecule type" value="Genomic_DNA"/>
</dbReference>
<dbReference type="InterPro" id="IPR029069">
    <property type="entry name" value="HotDog_dom_sf"/>
</dbReference>
<accession>A0A3E0GYC7</accession>
<dbReference type="Gene3D" id="3.10.129.10">
    <property type="entry name" value="Hotdog Thioesterase"/>
    <property type="match status" value="1"/>
</dbReference>
<dbReference type="AlphaFoldDB" id="A0A3E0GYC7"/>
<dbReference type="InterPro" id="IPR016709">
    <property type="entry name" value="HadA-like"/>
</dbReference>
<protein>
    <submittedName>
        <fullName evidence="2">Acyl dehydratase</fullName>
    </submittedName>
</protein>
<organism evidence="2 3">
    <name type="scientific">Kutzneria buriramensis</name>
    <dbReference type="NCBI Taxonomy" id="1045776"/>
    <lineage>
        <taxon>Bacteria</taxon>
        <taxon>Bacillati</taxon>
        <taxon>Actinomycetota</taxon>
        <taxon>Actinomycetes</taxon>
        <taxon>Pseudonocardiales</taxon>
        <taxon>Pseudonocardiaceae</taxon>
        <taxon>Kutzneria</taxon>
    </lineage>
</organism>
<dbReference type="RefSeq" id="WP_116180673.1">
    <property type="nucleotide sequence ID" value="NZ_CP144375.1"/>
</dbReference>
<dbReference type="CDD" id="cd03441">
    <property type="entry name" value="R_hydratase_like"/>
    <property type="match status" value="1"/>
</dbReference>
<dbReference type="SUPFAM" id="SSF54637">
    <property type="entry name" value="Thioesterase/thiol ester dehydrase-isomerase"/>
    <property type="match status" value="1"/>
</dbReference>
<dbReference type="OrthoDB" id="5415111at2"/>
<reference evidence="2 3" key="1">
    <citation type="submission" date="2018-08" db="EMBL/GenBank/DDBJ databases">
        <title>Genomic Encyclopedia of Archaeal and Bacterial Type Strains, Phase II (KMG-II): from individual species to whole genera.</title>
        <authorList>
            <person name="Goeker M."/>
        </authorList>
    </citation>
    <scope>NUCLEOTIDE SEQUENCE [LARGE SCALE GENOMIC DNA]</scope>
    <source>
        <strain evidence="2 3">DSM 45791</strain>
    </source>
</reference>
<dbReference type="Proteomes" id="UP000256269">
    <property type="component" value="Unassembled WGS sequence"/>
</dbReference>
<evidence type="ECO:0000313" key="3">
    <source>
        <dbReference type="Proteomes" id="UP000256269"/>
    </source>
</evidence>
<gene>
    <name evidence="2" type="ORF">BCF44_12199</name>
</gene>
<comment type="caution">
    <text evidence="2">The sequence shown here is derived from an EMBL/GenBank/DDBJ whole genome shotgun (WGS) entry which is preliminary data.</text>
</comment>